<keyword evidence="1" id="KW-0175">Coiled coil</keyword>
<feature type="region of interest" description="Disordered" evidence="2">
    <location>
        <begin position="539"/>
        <end position="749"/>
    </location>
</feature>
<feature type="compositionally biased region" description="Polar residues" evidence="2">
    <location>
        <begin position="444"/>
        <end position="464"/>
    </location>
</feature>
<reference evidence="3" key="1">
    <citation type="submission" date="2017-09" db="EMBL/GenBank/DDBJ databases">
        <title>Contemporary evolution of a Lepidopteran species, Heliothis virescens, in response to modern agricultural practices.</title>
        <authorList>
            <person name="Fritz M.L."/>
            <person name="Deyonke A.M."/>
            <person name="Papanicolaou A."/>
            <person name="Micinski S."/>
            <person name="Westbrook J."/>
            <person name="Gould F."/>
        </authorList>
    </citation>
    <scope>NUCLEOTIDE SEQUENCE [LARGE SCALE GENOMIC DNA]</scope>
    <source>
        <strain evidence="3">HvINT-</strain>
        <tissue evidence="3">Whole body</tissue>
    </source>
</reference>
<organism evidence="3">
    <name type="scientific">Heliothis virescens</name>
    <name type="common">Tobacco budworm moth</name>
    <dbReference type="NCBI Taxonomy" id="7102"/>
    <lineage>
        <taxon>Eukaryota</taxon>
        <taxon>Metazoa</taxon>
        <taxon>Ecdysozoa</taxon>
        <taxon>Arthropoda</taxon>
        <taxon>Hexapoda</taxon>
        <taxon>Insecta</taxon>
        <taxon>Pterygota</taxon>
        <taxon>Neoptera</taxon>
        <taxon>Endopterygota</taxon>
        <taxon>Lepidoptera</taxon>
        <taxon>Glossata</taxon>
        <taxon>Ditrysia</taxon>
        <taxon>Noctuoidea</taxon>
        <taxon>Noctuidae</taxon>
        <taxon>Heliothinae</taxon>
        <taxon>Heliothis</taxon>
    </lineage>
</organism>
<dbReference type="AlphaFoldDB" id="A0A2A4JFH1"/>
<feature type="region of interest" description="Disordered" evidence="2">
    <location>
        <begin position="64"/>
        <end position="134"/>
    </location>
</feature>
<accession>A0A2A4JFH1</accession>
<feature type="region of interest" description="Disordered" evidence="2">
    <location>
        <begin position="426"/>
        <end position="464"/>
    </location>
</feature>
<evidence type="ECO:0000313" key="3">
    <source>
        <dbReference type="EMBL" id="PCG70458.1"/>
    </source>
</evidence>
<sequence length="775" mass="88789">MWSLSTDEYDDADTWIATMYDDAVMDFKTSSTPKLPSSPNASNHVVPWNNNLSNVCERLQINTQEPSTSAPTSDHKGKSQQKPLNNDSQQQPTLKRKLSTNEIDENNQKLLKTFKTEPLDENDNYSSNASENKENYVNHQEELSSILIDDINDIIDMIDNSNKNFSSNTNKTFSNALAHNGELAKLLLEEPGNKNVNVSNENLESSIQNLKRTEFNIKEEISSPILIDISDGEEGADIRDKETDKNKAKEISTMHPNTVTPIQSEQTVELNKSKPPEHSLPHNDKENQLTRLFEINDSEQRKLTHQTDEKITDMQRLLNLTVTHGILKEKSHKTPENYRASMQNPNPYPVNTEKTNKNPDNDKITNDPFLPENTLKSLIQNTQTISNEPFRLPQESIEDINSSAFKVLVQKDEHLNRIIITRSEEPESKKFRKSNNERVERKLSAQNKPNNTLPEPPSNTADSVQTQNPLIALTKSMQRFSNVENQPVRITRHLNQQAPPHNQNPQNSQHLHKMFHRFRYDRWSQPIERMNDERQQNIAKTNKPQEPAKTANLQGESPTNGPKIKGYLLEDPRTGQVFIHPTAPDNIEQRPEYHHPEKNKNTECHKPPSVNQPSNLPQPRPQLQENQFVRTSGGTFYPANQPERLPQPMNVHGNNPRPQMNPQNPLGVPYSFQPPNYFESYPQGRRFSPASQDSNYQDSRMQQPPMRPGPNERPMAPPNVNVGYQTCTPARSLGDDRFSSNPSLRPHSSYEARMEEWFRSLSQKLDFIYAKLSKM</sequence>
<name>A0A2A4JFH1_HELVI</name>
<feature type="compositionally biased region" description="Low complexity" evidence="2">
    <location>
        <begin position="654"/>
        <end position="665"/>
    </location>
</feature>
<feature type="compositionally biased region" description="Polar residues" evidence="2">
    <location>
        <begin position="80"/>
        <end position="93"/>
    </location>
</feature>
<protein>
    <submittedName>
        <fullName evidence="3">Uncharacterized protein</fullName>
    </submittedName>
</protein>
<feature type="compositionally biased region" description="Basic and acidic residues" evidence="2">
    <location>
        <begin position="587"/>
        <end position="606"/>
    </location>
</feature>
<feature type="coiled-coil region" evidence="1">
    <location>
        <begin position="193"/>
        <end position="220"/>
    </location>
</feature>
<comment type="caution">
    <text evidence="3">The sequence shown here is derived from an EMBL/GenBank/DDBJ whole genome shotgun (WGS) entry which is preliminary data.</text>
</comment>
<feature type="region of interest" description="Disordered" evidence="2">
    <location>
        <begin position="330"/>
        <end position="362"/>
    </location>
</feature>
<gene>
    <name evidence="3" type="ORF">B5V51_2953</name>
</gene>
<feature type="compositionally biased region" description="Basic and acidic residues" evidence="2">
    <location>
        <begin position="426"/>
        <end position="443"/>
    </location>
</feature>
<feature type="compositionally biased region" description="Polar residues" evidence="2">
    <location>
        <begin position="609"/>
        <end position="634"/>
    </location>
</feature>
<proteinExistence type="predicted"/>
<feature type="compositionally biased region" description="Polar residues" evidence="2">
    <location>
        <begin position="689"/>
        <end position="702"/>
    </location>
</feature>
<evidence type="ECO:0000256" key="2">
    <source>
        <dbReference type="SAM" id="MobiDB-lite"/>
    </source>
</evidence>
<dbReference type="EMBL" id="NWSH01001671">
    <property type="protein sequence ID" value="PCG70458.1"/>
    <property type="molecule type" value="Genomic_DNA"/>
</dbReference>
<feature type="compositionally biased region" description="Polar residues" evidence="2">
    <location>
        <begin position="551"/>
        <end position="560"/>
    </location>
</feature>
<evidence type="ECO:0000256" key="1">
    <source>
        <dbReference type="SAM" id="Coils"/>
    </source>
</evidence>